<proteinExistence type="predicted"/>
<evidence type="ECO:0000313" key="3">
    <source>
        <dbReference type="EMBL" id="MCC8361602.1"/>
    </source>
</evidence>
<organism evidence="3 4">
    <name type="scientific">Noviluteimonas lactosilytica</name>
    <dbReference type="NCBI Taxonomy" id="2888523"/>
    <lineage>
        <taxon>Bacteria</taxon>
        <taxon>Pseudomonadati</taxon>
        <taxon>Pseudomonadota</taxon>
        <taxon>Gammaproteobacteria</taxon>
        <taxon>Lysobacterales</taxon>
        <taxon>Lysobacteraceae</taxon>
        <taxon>Noviluteimonas</taxon>
    </lineage>
</organism>
<comment type="caution">
    <text evidence="3">The sequence shown here is derived from an EMBL/GenBank/DDBJ whole genome shotgun (WGS) entry which is preliminary data.</text>
</comment>
<sequence length="194" mass="21552">MKPLVEVRKLAPDAQLLKSQCVLIVAQRLRAGHSPQQHTYAADRVRKRIADHVRAGALSMSQQHPQRFEWRPFASWVVAQDDWNRQARFDDIRASLHLHTRTGTVSVTLGDATVNAVASATATSLDAESATFIKRMQHELAESNRDRADLQREITLLRSKLDRAERIAGVRQQKVAGGRKGGKAGKGVSKTGNF</sequence>
<feature type="coiled-coil region" evidence="1">
    <location>
        <begin position="133"/>
        <end position="167"/>
    </location>
</feature>
<dbReference type="Proteomes" id="UP001165293">
    <property type="component" value="Unassembled WGS sequence"/>
</dbReference>
<accession>A0ABS8JDC6</accession>
<dbReference type="EMBL" id="JAJGAK010000001">
    <property type="protein sequence ID" value="MCC8361602.1"/>
    <property type="molecule type" value="Genomic_DNA"/>
</dbReference>
<evidence type="ECO:0000313" key="4">
    <source>
        <dbReference type="Proteomes" id="UP001165293"/>
    </source>
</evidence>
<gene>
    <name evidence="3" type="ORF">LK996_00700</name>
</gene>
<evidence type="ECO:0008006" key="5">
    <source>
        <dbReference type="Google" id="ProtNLM"/>
    </source>
</evidence>
<feature type="region of interest" description="Disordered" evidence="2">
    <location>
        <begin position="172"/>
        <end position="194"/>
    </location>
</feature>
<evidence type="ECO:0000256" key="2">
    <source>
        <dbReference type="SAM" id="MobiDB-lite"/>
    </source>
</evidence>
<reference evidence="3" key="1">
    <citation type="submission" date="2021-10" db="EMBL/GenBank/DDBJ databases">
        <authorList>
            <person name="Lyu M."/>
            <person name="Wang X."/>
            <person name="Meng X."/>
            <person name="Xu K."/>
        </authorList>
    </citation>
    <scope>NUCLEOTIDE SEQUENCE</scope>
    <source>
        <strain evidence="3">A6</strain>
    </source>
</reference>
<evidence type="ECO:0000256" key="1">
    <source>
        <dbReference type="SAM" id="Coils"/>
    </source>
</evidence>
<dbReference type="RefSeq" id="WP_230525256.1">
    <property type="nucleotide sequence ID" value="NZ_JAJGAK010000001.1"/>
</dbReference>
<keyword evidence="1" id="KW-0175">Coiled coil</keyword>
<keyword evidence="4" id="KW-1185">Reference proteome</keyword>
<protein>
    <recommendedName>
        <fullName evidence="5">KfrA N-terminal DNA-binding domain-containing protein</fullName>
    </recommendedName>
</protein>
<name>A0ABS8JDC6_9GAMM</name>